<proteinExistence type="predicted"/>
<dbReference type="RefSeq" id="WP_005877328.1">
    <property type="nucleotide sequence ID" value="NZ_CABGIQ010000023.1"/>
</dbReference>
<evidence type="ECO:0000256" key="1">
    <source>
        <dbReference type="SAM" id="Phobius"/>
    </source>
</evidence>
<dbReference type="Proteomes" id="UP000254070">
    <property type="component" value="Unassembled WGS sequence"/>
</dbReference>
<dbReference type="STRING" id="53345.LIU_03630"/>
<dbReference type="Proteomes" id="UP000252797">
    <property type="component" value="Unassembled WGS sequence"/>
</dbReference>
<evidence type="ECO:0000313" key="7">
    <source>
        <dbReference type="Proteomes" id="UP000254070"/>
    </source>
</evidence>
<accession>A0A367CKR2</accession>
<evidence type="ECO:0000313" key="5">
    <source>
        <dbReference type="Proteomes" id="UP000220669"/>
    </source>
</evidence>
<evidence type="ECO:0000313" key="4">
    <source>
        <dbReference type="EMBL" id="STP29274.1"/>
    </source>
</evidence>
<evidence type="ECO:0000313" key="2">
    <source>
        <dbReference type="EMBL" id="PEH43861.1"/>
    </source>
</evidence>
<dbReference type="AlphaFoldDB" id="A0A367CKR2"/>
<dbReference type="EMBL" id="PDEB01000004">
    <property type="protein sequence ID" value="PEH43861.1"/>
    <property type="molecule type" value="Genomic_DNA"/>
</dbReference>
<dbReference type="EMBL" id="UGIF01000002">
    <property type="protein sequence ID" value="STP29274.1"/>
    <property type="molecule type" value="Genomic_DNA"/>
</dbReference>
<organism evidence="3 6">
    <name type="scientific">Enterococcus durans</name>
    <dbReference type="NCBI Taxonomy" id="53345"/>
    <lineage>
        <taxon>Bacteria</taxon>
        <taxon>Bacillati</taxon>
        <taxon>Bacillota</taxon>
        <taxon>Bacilli</taxon>
        <taxon>Lactobacillales</taxon>
        <taxon>Enterococcaceae</taxon>
        <taxon>Enterococcus</taxon>
    </lineage>
</organism>
<dbReference type="EMBL" id="LEPB01000001">
    <property type="protein sequence ID" value="RCA12263.1"/>
    <property type="molecule type" value="Genomic_DNA"/>
</dbReference>
<reference evidence="4 7" key="3">
    <citation type="submission" date="2018-06" db="EMBL/GenBank/DDBJ databases">
        <authorList>
            <consortium name="Pathogen Informatics"/>
            <person name="Doyle S."/>
        </authorList>
    </citation>
    <scope>NUCLEOTIDE SEQUENCE [LARGE SCALE GENOMIC DNA]</scope>
    <source>
        <strain evidence="4 7">NCTC8129</strain>
    </source>
</reference>
<gene>
    <name evidence="2" type="ORF">CRM96_01990</name>
    <name evidence="3" type="ORF">EA71_00470</name>
    <name evidence="4" type="ORF">NCTC8129_01468</name>
</gene>
<feature type="transmembrane region" description="Helical" evidence="1">
    <location>
        <begin position="41"/>
        <end position="61"/>
    </location>
</feature>
<keyword evidence="1" id="KW-0812">Transmembrane</keyword>
<dbReference type="Proteomes" id="UP000220669">
    <property type="component" value="Unassembled WGS sequence"/>
</dbReference>
<reference evidence="2 5" key="2">
    <citation type="submission" date="2017-09" db="EMBL/GenBank/DDBJ databases">
        <title>FDA dAtabase for Regulatory Grade micrObial Sequences (FDA-ARGOS): Supporting development and validation of Infectious Disease Dx tests.</title>
        <authorList>
            <person name="Minogue T."/>
            <person name="Wolcott M."/>
            <person name="Wasieloski L."/>
            <person name="Aguilar W."/>
            <person name="Moore D."/>
            <person name="Tallon L.J."/>
            <person name="Sadzewicz L."/>
            <person name="Ott S."/>
            <person name="Zhao X."/>
            <person name="Nagaraj S."/>
            <person name="Vavikolanu K."/>
            <person name="Aluvathingal J."/>
            <person name="Nadendla S."/>
            <person name="Sichtig H."/>
        </authorList>
    </citation>
    <scope>NUCLEOTIDE SEQUENCE [LARGE SCALE GENOMIC DNA]</scope>
    <source>
        <strain evidence="2 5">FDAARGOS_396</strain>
    </source>
</reference>
<keyword evidence="1" id="KW-0472">Membrane</keyword>
<dbReference type="KEGG" id="edu:LIU_03630"/>
<keyword evidence="1" id="KW-1133">Transmembrane helix</keyword>
<evidence type="ECO:0000313" key="6">
    <source>
        <dbReference type="Proteomes" id="UP000252797"/>
    </source>
</evidence>
<dbReference type="OrthoDB" id="2194829at2"/>
<sequence length="95" mass="10744">MIQLLMGIAALLLLFVSYYLLKKQPIFFVLIEKTEKNQGFLQFFGAIYAFLGILGIAVAFFNQRFIALSYLILVILVASVFSINFAKKMAKPNSK</sequence>
<protein>
    <recommendedName>
        <fullName evidence="8">DUF3784 domain-containing protein</fullName>
    </recommendedName>
</protein>
<reference evidence="3 6" key="1">
    <citation type="submission" date="2015-06" db="EMBL/GenBank/DDBJ databases">
        <title>The Genome Sequence of Enterococcus durans 4EA1.</title>
        <authorList>
            <consortium name="The Broad Institute Genomics Platform"/>
            <consortium name="The Broad Institute Genome Sequencing Center for Infectious Disease"/>
            <person name="Earl A.M."/>
            <person name="Van Tyne D."/>
            <person name="Lebreton F."/>
            <person name="Saavedra J.T."/>
            <person name="Gilmore M.S."/>
            <person name="Manson Mcguire A."/>
            <person name="Clock S."/>
            <person name="Crupain M."/>
            <person name="Rangan U."/>
            <person name="Young S."/>
            <person name="Abouelleil A."/>
            <person name="Cao P."/>
            <person name="Chapman S.B."/>
            <person name="Griggs A."/>
            <person name="Priest M."/>
            <person name="Shea T."/>
            <person name="Wortman J."/>
            <person name="Nusbaum C."/>
            <person name="Birren B."/>
        </authorList>
    </citation>
    <scope>NUCLEOTIDE SEQUENCE [LARGE SCALE GENOMIC DNA]</scope>
    <source>
        <strain evidence="3 6">4EA1</strain>
    </source>
</reference>
<evidence type="ECO:0000313" key="3">
    <source>
        <dbReference type="EMBL" id="RCA12263.1"/>
    </source>
</evidence>
<feature type="transmembrane region" description="Helical" evidence="1">
    <location>
        <begin position="67"/>
        <end position="86"/>
    </location>
</feature>
<evidence type="ECO:0008006" key="8">
    <source>
        <dbReference type="Google" id="ProtNLM"/>
    </source>
</evidence>
<name>A0A367CKR2_9ENTE</name>
<feature type="transmembrane region" description="Helical" evidence="1">
    <location>
        <begin position="6"/>
        <end position="21"/>
    </location>
</feature>